<protein>
    <submittedName>
        <fullName evidence="1">Uncharacterized protein</fullName>
    </submittedName>
</protein>
<gene>
    <name evidence="1" type="ORF">FTUN_6083</name>
</gene>
<dbReference type="EMBL" id="CP053452">
    <property type="protein sequence ID" value="QJW98493.1"/>
    <property type="molecule type" value="Genomic_DNA"/>
</dbReference>
<sequence>MTRDDHPELDPLAGDVAAASAVYLWDVLPEILNSTSEEAVRRLALHFETAIRAYLEGRENWGFPPDE</sequence>
<dbReference type="Proteomes" id="UP000503447">
    <property type="component" value="Chromosome"/>
</dbReference>
<dbReference type="RefSeq" id="WP_171473660.1">
    <property type="nucleotide sequence ID" value="NZ_CP053452.2"/>
</dbReference>
<evidence type="ECO:0000313" key="1">
    <source>
        <dbReference type="EMBL" id="QJW98493.1"/>
    </source>
</evidence>
<proteinExistence type="predicted"/>
<reference evidence="2" key="1">
    <citation type="submission" date="2020-05" db="EMBL/GenBank/DDBJ databases">
        <title>Frigoriglobus tundricola gen. nov., sp. nov., a psychrotolerant cellulolytic planctomycete of the family Gemmataceae with two divergent copies of 16S rRNA gene.</title>
        <authorList>
            <person name="Kulichevskaya I.S."/>
            <person name="Ivanova A.A."/>
            <person name="Naumoff D.G."/>
            <person name="Beletsky A.V."/>
            <person name="Rijpstra W.I.C."/>
            <person name="Sinninghe Damste J.S."/>
            <person name="Mardanov A.V."/>
            <person name="Ravin N.V."/>
            <person name="Dedysh S.N."/>
        </authorList>
    </citation>
    <scope>NUCLEOTIDE SEQUENCE [LARGE SCALE GENOMIC DNA]</scope>
    <source>
        <strain evidence="2">PL17</strain>
    </source>
</reference>
<keyword evidence="2" id="KW-1185">Reference proteome</keyword>
<name>A0A6M5YZ40_9BACT</name>
<accession>A0A6M5YZ40</accession>
<organism evidence="1 2">
    <name type="scientific">Frigoriglobus tundricola</name>
    <dbReference type="NCBI Taxonomy" id="2774151"/>
    <lineage>
        <taxon>Bacteria</taxon>
        <taxon>Pseudomonadati</taxon>
        <taxon>Planctomycetota</taxon>
        <taxon>Planctomycetia</taxon>
        <taxon>Gemmatales</taxon>
        <taxon>Gemmataceae</taxon>
        <taxon>Frigoriglobus</taxon>
    </lineage>
</organism>
<evidence type="ECO:0000313" key="2">
    <source>
        <dbReference type="Proteomes" id="UP000503447"/>
    </source>
</evidence>
<dbReference type="KEGG" id="ftj:FTUN_6083"/>
<dbReference type="AlphaFoldDB" id="A0A6M5YZ40"/>